<dbReference type="EMBL" id="JAFBCP010000001">
    <property type="protein sequence ID" value="MBM7817239.1"/>
    <property type="molecule type" value="Genomic_DNA"/>
</dbReference>
<dbReference type="Gene3D" id="6.10.250.660">
    <property type="match status" value="1"/>
</dbReference>
<comment type="caution">
    <text evidence="11">The sequence shown here is derived from an EMBL/GenBank/DDBJ whole genome shotgun (WGS) entry which is preliminary data.</text>
</comment>
<reference evidence="11 12" key="1">
    <citation type="submission" date="2021-01" db="EMBL/GenBank/DDBJ databases">
        <title>Sequencing the genomes of 1000 actinobacteria strains.</title>
        <authorList>
            <person name="Klenk H.-P."/>
        </authorList>
    </citation>
    <scope>NUCLEOTIDE SEQUENCE [LARGE SCALE GENOMIC DNA]</scope>
    <source>
        <strain evidence="11 12">DSM 13657</strain>
    </source>
</reference>
<dbReference type="InterPro" id="IPR019933">
    <property type="entry name" value="DivIVA_domain"/>
</dbReference>
<evidence type="ECO:0000313" key="12">
    <source>
        <dbReference type="Proteomes" id="UP000809290"/>
    </source>
</evidence>
<evidence type="ECO:0000256" key="1">
    <source>
        <dbReference type="ARBA" id="ARBA00004496"/>
    </source>
</evidence>
<dbReference type="InterPro" id="IPR007793">
    <property type="entry name" value="DivIVA_fam"/>
</dbReference>
<feature type="region of interest" description="Disordered" evidence="10">
    <location>
        <begin position="63"/>
        <end position="185"/>
    </location>
</feature>
<evidence type="ECO:0000256" key="7">
    <source>
        <dbReference type="ARBA" id="ARBA00023306"/>
    </source>
</evidence>
<feature type="compositionally biased region" description="Low complexity" evidence="10">
    <location>
        <begin position="154"/>
        <end position="184"/>
    </location>
</feature>
<accession>A0ABS2SLU9</accession>
<gene>
    <name evidence="11" type="ORF">JOE56_001933</name>
</gene>
<dbReference type="Pfam" id="PF05103">
    <property type="entry name" value="DivIVA"/>
    <property type="match status" value="1"/>
</dbReference>
<feature type="compositionally biased region" description="Basic and acidic residues" evidence="10">
    <location>
        <begin position="84"/>
        <end position="101"/>
    </location>
</feature>
<sequence length="295" mass="31767">MALTPEDVVNKQFQHVKFREGYDVDQVDDFLDEVVVELRRLNEENDSLRQKLSVAEQRVAELEAKGSNTEDVNATQAMPAAVDAPKEEAPKEAATKKEEAKPVVAPQQPASVKAEPAEADAPKEEAPKAEAPKAEAPKAEVADDAKVGEETQVAPAVATPDAKPAAAPAAPAATAPAAAPVAGAGDKDAHGLIALAQRVHDEHVAEGEKTRDRLIGEAKKKAADIVSEAQKKRDETLQQLETQKVNLEKDIDGLQNFERQYRTRLKSYLTDQLRDLESSGSLAPETLSKDAKHTL</sequence>
<evidence type="ECO:0000256" key="8">
    <source>
        <dbReference type="ARBA" id="ARBA00031737"/>
    </source>
</evidence>
<evidence type="ECO:0000256" key="6">
    <source>
        <dbReference type="ARBA" id="ARBA00023054"/>
    </source>
</evidence>
<dbReference type="PANTHER" id="PTHR35794">
    <property type="entry name" value="CELL DIVISION PROTEIN DIVIVA"/>
    <property type="match status" value="1"/>
</dbReference>
<feature type="coiled-coil region" evidence="9">
    <location>
        <begin position="226"/>
        <end position="257"/>
    </location>
</feature>
<keyword evidence="6 9" id="KW-0175">Coiled coil</keyword>
<dbReference type="RefSeq" id="WP_204515816.1">
    <property type="nucleotide sequence ID" value="NZ_JAFBCP010000001.1"/>
</dbReference>
<evidence type="ECO:0000256" key="5">
    <source>
        <dbReference type="ARBA" id="ARBA00022618"/>
    </source>
</evidence>
<keyword evidence="7" id="KW-0131">Cell cycle</keyword>
<keyword evidence="12" id="KW-1185">Reference proteome</keyword>
<evidence type="ECO:0000256" key="10">
    <source>
        <dbReference type="SAM" id="MobiDB-lite"/>
    </source>
</evidence>
<keyword evidence="5" id="KW-0132">Cell division</keyword>
<evidence type="ECO:0000256" key="3">
    <source>
        <dbReference type="ARBA" id="ARBA00018787"/>
    </source>
</evidence>
<dbReference type="NCBIfam" id="TIGR03544">
    <property type="entry name" value="DivI1A_domain"/>
    <property type="match status" value="1"/>
</dbReference>
<evidence type="ECO:0000256" key="4">
    <source>
        <dbReference type="ARBA" id="ARBA00022490"/>
    </source>
</evidence>
<keyword evidence="4" id="KW-0963">Cytoplasm</keyword>
<protein>
    <recommendedName>
        <fullName evidence="3">Cell wall synthesis protein Wag31</fullName>
    </recommendedName>
    <alternativeName>
        <fullName evidence="8">Antigen 84</fullName>
    </alternativeName>
</protein>
<name>A0ABS2SLU9_9MICO</name>
<feature type="compositionally biased region" description="Basic and acidic residues" evidence="10">
    <location>
        <begin position="120"/>
        <end position="149"/>
    </location>
</feature>
<dbReference type="PANTHER" id="PTHR35794:SF2">
    <property type="entry name" value="CELL DIVISION PROTEIN DIVIVA"/>
    <property type="match status" value="1"/>
</dbReference>
<organism evidence="11 12">
    <name type="scientific">Brevibacterium paucivorans</name>
    <dbReference type="NCBI Taxonomy" id="170994"/>
    <lineage>
        <taxon>Bacteria</taxon>
        <taxon>Bacillati</taxon>
        <taxon>Actinomycetota</taxon>
        <taxon>Actinomycetes</taxon>
        <taxon>Micrococcales</taxon>
        <taxon>Brevibacteriaceae</taxon>
        <taxon>Brevibacterium</taxon>
    </lineage>
</organism>
<evidence type="ECO:0000256" key="2">
    <source>
        <dbReference type="ARBA" id="ARBA00009008"/>
    </source>
</evidence>
<feature type="compositionally biased region" description="Polar residues" evidence="10">
    <location>
        <begin position="66"/>
        <end position="76"/>
    </location>
</feature>
<comment type="subcellular location">
    <subcellularLocation>
        <location evidence="1">Cytoplasm</location>
    </subcellularLocation>
</comment>
<feature type="region of interest" description="Disordered" evidence="10">
    <location>
        <begin position="276"/>
        <end position="295"/>
    </location>
</feature>
<evidence type="ECO:0000256" key="9">
    <source>
        <dbReference type="SAM" id="Coils"/>
    </source>
</evidence>
<evidence type="ECO:0000313" key="11">
    <source>
        <dbReference type="EMBL" id="MBM7817239.1"/>
    </source>
</evidence>
<proteinExistence type="inferred from homology"/>
<comment type="similarity">
    <text evidence="2">Belongs to the DivIVA family.</text>
</comment>
<dbReference type="Proteomes" id="UP000809290">
    <property type="component" value="Unassembled WGS sequence"/>
</dbReference>